<evidence type="ECO:0000259" key="1">
    <source>
        <dbReference type="Pfam" id="PF13581"/>
    </source>
</evidence>
<dbReference type="EMBL" id="BAAAND010000008">
    <property type="protein sequence ID" value="GAA1599059.1"/>
    <property type="molecule type" value="Genomic_DNA"/>
</dbReference>
<dbReference type="RefSeq" id="WP_344196077.1">
    <property type="nucleotide sequence ID" value="NZ_BAAAND010000008.1"/>
</dbReference>
<accession>A0ABN2E7R9</accession>
<dbReference type="SUPFAM" id="SSF55874">
    <property type="entry name" value="ATPase domain of HSP90 chaperone/DNA topoisomerase II/histidine kinase"/>
    <property type="match status" value="1"/>
</dbReference>
<dbReference type="InterPro" id="IPR003594">
    <property type="entry name" value="HATPase_dom"/>
</dbReference>
<dbReference type="Gene3D" id="3.30.565.10">
    <property type="entry name" value="Histidine kinase-like ATPase, C-terminal domain"/>
    <property type="match status" value="1"/>
</dbReference>
<feature type="domain" description="Histidine kinase/HSP90-like ATPase" evidence="1">
    <location>
        <begin position="20"/>
        <end position="137"/>
    </location>
</feature>
<evidence type="ECO:0000313" key="3">
    <source>
        <dbReference type="Proteomes" id="UP001500190"/>
    </source>
</evidence>
<dbReference type="InterPro" id="IPR036890">
    <property type="entry name" value="HATPase_C_sf"/>
</dbReference>
<gene>
    <name evidence="2" type="ORF">GCM10009742_53370</name>
</gene>
<sequence>MAIEPDEGVRVAFRIEDESDLIRVRQALRTAADNAGLGLVDQTKLVTAGSELARNILIYATGGRGTLQVEQVVNLRRRGVRATFADQGPGIDDVDAALTDGFSSGSGLGLGLPGSKRLADEMTVDSDPTGTTVVIVKWAR</sequence>
<comment type="caution">
    <text evidence="2">The sequence shown here is derived from an EMBL/GenBank/DDBJ whole genome shotgun (WGS) entry which is preliminary data.</text>
</comment>
<proteinExistence type="predicted"/>
<reference evidence="2 3" key="1">
    <citation type="journal article" date="2019" name="Int. J. Syst. Evol. Microbiol.">
        <title>The Global Catalogue of Microorganisms (GCM) 10K type strain sequencing project: providing services to taxonomists for standard genome sequencing and annotation.</title>
        <authorList>
            <consortium name="The Broad Institute Genomics Platform"/>
            <consortium name="The Broad Institute Genome Sequencing Center for Infectious Disease"/>
            <person name="Wu L."/>
            <person name="Ma J."/>
        </authorList>
    </citation>
    <scope>NUCLEOTIDE SEQUENCE [LARGE SCALE GENOMIC DNA]</scope>
    <source>
        <strain evidence="2 3">JCM 14304</strain>
    </source>
</reference>
<evidence type="ECO:0000313" key="2">
    <source>
        <dbReference type="EMBL" id="GAA1599059.1"/>
    </source>
</evidence>
<name>A0ABN2E7R9_9ACTN</name>
<dbReference type="Proteomes" id="UP001500190">
    <property type="component" value="Unassembled WGS sequence"/>
</dbReference>
<dbReference type="Pfam" id="PF13581">
    <property type="entry name" value="HATPase_c_2"/>
    <property type="match status" value="1"/>
</dbReference>
<organism evidence="2 3">
    <name type="scientific">Kribbella karoonensis</name>
    <dbReference type="NCBI Taxonomy" id="324851"/>
    <lineage>
        <taxon>Bacteria</taxon>
        <taxon>Bacillati</taxon>
        <taxon>Actinomycetota</taxon>
        <taxon>Actinomycetes</taxon>
        <taxon>Propionibacteriales</taxon>
        <taxon>Kribbellaceae</taxon>
        <taxon>Kribbella</taxon>
    </lineage>
</organism>
<keyword evidence="3" id="KW-1185">Reference proteome</keyword>
<protein>
    <submittedName>
        <fullName evidence="2">Anti-sigma regulatory factor</fullName>
    </submittedName>
</protein>